<dbReference type="SUPFAM" id="SSF89000">
    <property type="entry name" value="post-HMGL domain-like"/>
    <property type="match status" value="1"/>
</dbReference>
<dbReference type="InterPro" id="IPR013785">
    <property type="entry name" value="Aldolase_TIM"/>
</dbReference>
<keyword evidence="7 10" id="KW-0808">Transferase</keyword>
<feature type="binding site" evidence="10">
    <location>
        <position position="74"/>
    </location>
    <ligand>
        <name>Mg(2+)</name>
        <dbReference type="ChEBI" id="CHEBI:18420"/>
    </ligand>
</feature>
<comment type="catalytic activity">
    <reaction evidence="1 10">
        <text>3-methyl-2-oxobutanoate + acetyl-CoA + H2O = (2S)-2-isopropylmalate + CoA + H(+)</text>
        <dbReference type="Rhea" id="RHEA:21524"/>
        <dbReference type="ChEBI" id="CHEBI:1178"/>
        <dbReference type="ChEBI" id="CHEBI:11851"/>
        <dbReference type="ChEBI" id="CHEBI:15377"/>
        <dbReference type="ChEBI" id="CHEBI:15378"/>
        <dbReference type="ChEBI" id="CHEBI:57287"/>
        <dbReference type="ChEBI" id="CHEBI:57288"/>
        <dbReference type="EC" id="2.3.3.13"/>
    </reaction>
</comment>
<dbReference type="GO" id="GO:0003852">
    <property type="term" value="F:2-isopropylmalate synthase activity"/>
    <property type="evidence" value="ECO:0007669"/>
    <property type="project" value="UniProtKB-EC"/>
</dbReference>
<comment type="similarity">
    <text evidence="3 10">Belongs to the alpha-IPM synthase/homocitrate synthase family. LeuA type 2 subfamily.</text>
</comment>
<dbReference type="Proteomes" id="UP000733379">
    <property type="component" value="Unassembled WGS sequence"/>
</dbReference>
<comment type="pathway">
    <text evidence="2 10">Amino-acid biosynthesis; L-leucine biosynthesis; L-leucine from 3-methyl-2-oxobutanoate: step 1/4.</text>
</comment>
<keyword evidence="9 10" id="KW-0100">Branched-chain amino acid biosynthesis</keyword>
<organism evidence="13 14">
    <name type="scientific">Nocardia albiluteola</name>
    <dbReference type="NCBI Taxonomy" id="2842303"/>
    <lineage>
        <taxon>Bacteria</taxon>
        <taxon>Bacillati</taxon>
        <taxon>Actinomycetota</taxon>
        <taxon>Actinomycetes</taxon>
        <taxon>Mycobacteriales</taxon>
        <taxon>Nocardiaceae</taxon>
        <taxon>Nocardia</taxon>
    </lineage>
</organism>
<dbReference type="InterPro" id="IPR002034">
    <property type="entry name" value="AIPM/Hcit_synth_CS"/>
</dbReference>
<evidence type="ECO:0000256" key="5">
    <source>
        <dbReference type="ARBA" id="ARBA00022430"/>
    </source>
</evidence>
<dbReference type="EC" id="2.3.3.13" evidence="4 10"/>
<feature type="domain" description="Pyruvate carboxyltransferase" evidence="12">
    <location>
        <begin position="65"/>
        <end position="339"/>
    </location>
</feature>
<evidence type="ECO:0000256" key="8">
    <source>
        <dbReference type="ARBA" id="ARBA00022723"/>
    </source>
</evidence>
<evidence type="ECO:0000256" key="1">
    <source>
        <dbReference type="ARBA" id="ARBA00000064"/>
    </source>
</evidence>
<keyword evidence="6 10" id="KW-0028">Amino-acid biosynthesis</keyword>
<evidence type="ECO:0000256" key="7">
    <source>
        <dbReference type="ARBA" id="ARBA00022679"/>
    </source>
</evidence>
<dbReference type="EMBL" id="JAHKNI010000001">
    <property type="protein sequence ID" value="MBU3060400.1"/>
    <property type="molecule type" value="Genomic_DNA"/>
</dbReference>
<dbReference type="PANTHER" id="PTHR46911:SF1">
    <property type="entry name" value="2-ISOPROPYLMALATE SYNTHASE"/>
    <property type="match status" value="1"/>
</dbReference>
<evidence type="ECO:0000256" key="11">
    <source>
        <dbReference type="SAM" id="MobiDB-lite"/>
    </source>
</evidence>
<keyword evidence="8 10" id="KW-0479">Metal-binding</keyword>
<evidence type="ECO:0000256" key="9">
    <source>
        <dbReference type="ARBA" id="ARBA00023304"/>
    </source>
</evidence>
<keyword evidence="5 10" id="KW-0432">Leucine biosynthesis</keyword>
<evidence type="ECO:0000313" key="13">
    <source>
        <dbReference type="EMBL" id="MBU3060400.1"/>
    </source>
</evidence>
<keyword evidence="14" id="KW-1185">Reference proteome</keyword>
<dbReference type="PROSITE" id="PS00815">
    <property type="entry name" value="AIPM_HOMOCIT_SYNTH_1"/>
    <property type="match status" value="1"/>
</dbReference>
<dbReference type="PROSITE" id="PS00816">
    <property type="entry name" value="AIPM_HOMOCIT_SYNTH_2"/>
    <property type="match status" value="1"/>
</dbReference>
<evidence type="ECO:0000256" key="6">
    <source>
        <dbReference type="ARBA" id="ARBA00022605"/>
    </source>
</evidence>
<protein>
    <recommendedName>
        <fullName evidence="4 10">2-isopropylmalate synthase</fullName>
        <ecNumber evidence="4 10">2.3.3.13</ecNumber>
    </recommendedName>
    <alternativeName>
        <fullName evidence="10">Alpha-IPM synthase</fullName>
    </alternativeName>
    <alternativeName>
        <fullName evidence="10">Alpha-isopropylmalate synthase</fullName>
    </alternativeName>
</protein>
<comment type="caution">
    <text evidence="13">The sequence shown here is derived from an EMBL/GenBank/DDBJ whole genome shotgun (WGS) entry which is preliminary data.</text>
</comment>
<comment type="subcellular location">
    <subcellularLocation>
        <location evidence="10">Cytoplasm</location>
    </subcellularLocation>
</comment>
<dbReference type="InterPro" id="IPR013709">
    <property type="entry name" value="2-isopropylmalate_synth_dimer"/>
</dbReference>
<dbReference type="PANTHER" id="PTHR46911">
    <property type="match status" value="1"/>
</dbReference>
<evidence type="ECO:0000313" key="14">
    <source>
        <dbReference type="Proteomes" id="UP000733379"/>
    </source>
</evidence>
<dbReference type="InterPro" id="IPR039371">
    <property type="entry name" value="LeuA_N_DRE-TIM"/>
</dbReference>
<dbReference type="PROSITE" id="PS50991">
    <property type="entry name" value="PYR_CT"/>
    <property type="match status" value="1"/>
</dbReference>
<dbReference type="Pfam" id="PF22615">
    <property type="entry name" value="IPMS_D2"/>
    <property type="match status" value="1"/>
</dbReference>
<proteinExistence type="inferred from homology"/>
<evidence type="ECO:0000256" key="2">
    <source>
        <dbReference type="ARBA" id="ARBA00004689"/>
    </source>
</evidence>
<dbReference type="SUPFAM" id="SSF110921">
    <property type="entry name" value="2-isopropylmalate synthase LeuA, allosteric (dimerisation) domain"/>
    <property type="match status" value="1"/>
</dbReference>
<dbReference type="SMART" id="SM00917">
    <property type="entry name" value="LeuA_dimer"/>
    <property type="match status" value="1"/>
</dbReference>
<evidence type="ECO:0000256" key="4">
    <source>
        <dbReference type="ARBA" id="ARBA00012973"/>
    </source>
</evidence>
<dbReference type="InterPro" id="IPR054692">
    <property type="entry name" value="LeuA-like_post-cat"/>
</dbReference>
<dbReference type="InterPro" id="IPR036230">
    <property type="entry name" value="LeuA_allosteric_dom_sf"/>
</dbReference>
<reference evidence="13 14" key="1">
    <citation type="submission" date="2021-06" db="EMBL/GenBank/DDBJ databases">
        <title>Actinomycetes sequencing.</title>
        <authorList>
            <person name="Shan Q."/>
        </authorList>
    </citation>
    <scope>NUCLEOTIDE SEQUENCE [LARGE SCALE GENOMIC DNA]</scope>
    <source>
        <strain evidence="13 14">NEAU-G5</strain>
    </source>
</reference>
<sequence>MSPADAFVSRAITAPSKPAPADQPAWNQQKNSSMPTFRYRPFAEEVEPITLPERTWPNKVIDRAPGWCAVDLRDGNQALIDPMSPARKRRMFDLLVRMGYKEIEVGFPSASQTDFDFVREIIEDNAIPDDVTIQVLTQCRAELIERTFEACAGAANVIVHFYNSTSILQRRVVFRADRDAVRKIATDAATLVKQIEQRYPDTNWRYEYSPESYTGTELEYAKQVCDAVSEIIAPTPDQPMIINLPATVEMATPNVYADSIEWMSRNLARRESILLSLHPHNDRGTGVAAAELGYLAGADRIEGCLFGNGERTGNVCLVTLGMNMFSRGIDPQIDFSNIDEIRRTVEYCNQLPVHERHPYGGDLVYTAFSGSHQDAINKGLDAMKAAADAAGADVDDITWEVPYLPIDPKDVGRTYEAVIRVNSQSGKGGVAYIMKTDHGLVLPRRLQIEFSQAIQKITDGEGGEVSPKEMWDVFAQEYLNPINPLERMRQRVSASETDGGTDHIDAVVKVDGVEQEISGEGNGPLAAFVDALGPIGYDVRVLDYSEHAMSAGDDAQAAAYVECAVGDKVSWGVGIATSITTASLRAVVSAVNRAQR</sequence>
<accession>A0ABS6ATY3</accession>
<evidence type="ECO:0000256" key="10">
    <source>
        <dbReference type="HAMAP-Rule" id="MF_00572"/>
    </source>
</evidence>
<dbReference type="NCBIfam" id="NF002991">
    <property type="entry name" value="PRK03739.1"/>
    <property type="match status" value="1"/>
</dbReference>
<dbReference type="Gene3D" id="3.20.20.70">
    <property type="entry name" value="Aldolase class I"/>
    <property type="match status" value="1"/>
</dbReference>
<comment type="subunit">
    <text evidence="10">Homodimer.</text>
</comment>
<dbReference type="NCBIfam" id="TIGR00970">
    <property type="entry name" value="leuA_yeast"/>
    <property type="match status" value="1"/>
</dbReference>
<keyword evidence="10" id="KW-0460">Magnesium</keyword>
<feature type="binding site" evidence="10">
    <location>
        <position position="278"/>
    </location>
    <ligand>
        <name>Mg(2+)</name>
        <dbReference type="ChEBI" id="CHEBI:18420"/>
    </ligand>
</feature>
<dbReference type="Pfam" id="PF00682">
    <property type="entry name" value="HMGL-like"/>
    <property type="match status" value="1"/>
</dbReference>
<dbReference type="InterPro" id="IPR000891">
    <property type="entry name" value="PYR_CT"/>
</dbReference>
<feature type="binding site" evidence="10">
    <location>
        <position position="280"/>
    </location>
    <ligand>
        <name>Mg(2+)</name>
        <dbReference type="ChEBI" id="CHEBI:18420"/>
    </ligand>
</feature>
<keyword evidence="13" id="KW-0012">Acyltransferase</keyword>
<comment type="cofactor">
    <cofactor evidence="10">
        <name>Mg(2+)</name>
        <dbReference type="ChEBI" id="CHEBI:18420"/>
    </cofactor>
</comment>
<name>A0ABS6ATY3_9NOCA</name>
<dbReference type="CDD" id="cd07942">
    <property type="entry name" value="DRE_TIM_LeuA"/>
    <property type="match status" value="1"/>
</dbReference>
<dbReference type="Pfam" id="PF08502">
    <property type="entry name" value="LeuA_dimer"/>
    <property type="match status" value="1"/>
</dbReference>
<comment type="function">
    <text evidence="10">Catalyzes the condensation of the acetyl group of acetyl-CoA with 3-methyl-2-oxobutanoate (2-ketoisovalerate) to form 3-carboxy-3-hydroxy-4-methylpentanoate (2-isopropylmalate).</text>
</comment>
<feature type="region of interest" description="Regulatory domain" evidence="10">
    <location>
        <begin position="481"/>
        <end position="596"/>
    </location>
</feature>
<dbReference type="HAMAP" id="MF_00572">
    <property type="entry name" value="LeuA_type2"/>
    <property type="match status" value="1"/>
</dbReference>
<keyword evidence="10" id="KW-0963">Cytoplasm</keyword>
<dbReference type="Gene3D" id="3.30.160.270">
    <property type="match status" value="1"/>
</dbReference>
<feature type="binding site" evidence="10">
    <location>
        <position position="314"/>
    </location>
    <ligand>
        <name>Mg(2+)</name>
        <dbReference type="ChEBI" id="CHEBI:18420"/>
    </ligand>
</feature>
<gene>
    <name evidence="10 13" type="primary">leuA</name>
    <name evidence="13" type="ORF">KO481_02540</name>
</gene>
<dbReference type="RefSeq" id="WP_215915271.1">
    <property type="nucleotide sequence ID" value="NZ_JAHKNI010000001.1"/>
</dbReference>
<feature type="region of interest" description="Disordered" evidence="11">
    <location>
        <begin position="1"/>
        <end position="33"/>
    </location>
</feature>
<evidence type="ECO:0000259" key="12">
    <source>
        <dbReference type="PROSITE" id="PS50991"/>
    </source>
</evidence>
<evidence type="ECO:0000256" key="3">
    <source>
        <dbReference type="ARBA" id="ARBA00009767"/>
    </source>
</evidence>
<dbReference type="SUPFAM" id="SSF51569">
    <property type="entry name" value="Aldolase"/>
    <property type="match status" value="1"/>
</dbReference>
<dbReference type="InterPro" id="IPR005668">
    <property type="entry name" value="IPM_Synthase"/>
</dbReference>